<keyword evidence="3" id="KW-1185">Reference proteome</keyword>
<evidence type="ECO:0000313" key="2">
    <source>
        <dbReference type="EMBL" id="PST85224.1"/>
    </source>
</evidence>
<evidence type="ECO:0000256" key="1">
    <source>
        <dbReference type="SAM" id="Phobius"/>
    </source>
</evidence>
<feature type="transmembrane region" description="Helical" evidence="1">
    <location>
        <begin position="7"/>
        <end position="25"/>
    </location>
</feature>
<sequence>MGKKIALNIFFTIGLILSGFGLVWSFQNEKYLLVTMFVATGAVFFYLKMQLLKEVRKSFKE</sequence>
<dbReference type="OrthoDB" id="773226at2"/>
<dbReference type="EMBL" id="PYLS01000001">
    <property type="protein sequence ID" value="PST85224.1"/>
    <property type="molecule type" value="Genomic_DNA"/>
</dbReference>
<reference evidence="2 3" key="1">
    <citation type="submission" date="2018-03" db="EMBL/GenBank/DDBJ databases">
        <authorList>
            <person name="Keele B.F."/>
        </authorList>
    </citation>
    <scope>NUCLEOTIDE SEQUENCE [LARGE SCALE GENOMIC DNA]</scope>
    <source>
        <strain evidence="2 3">YL28-9</strain>
    </source>
</reference>
<keyword evidence="1" id="KW-1133">Transmembrane helix</keyword>
<accession>A0A2T3HRY9</accession>
<gene>
    <name evidence="2" type="ORF">C7T94_03720</name>
</gene>
<dbReference type="Pfam" id="PF19885">
    <property type="entry name" value="DUF6358"/>
    <property type="match status" value="1"/>
</dbReference>
<name>A0A2T3HRY9_9SPHI</name>
<dbReference type="RefSeq" id="WP_107213760.1">
    <property type="nucleotide sequence ID" value="NZ_KZ686268.1"/>
</dbReference>
<dbReference type="Proteomes" id="UP000240912">
    <property type="component" value="Unassembled WGS sequence"/>
</dbReference>
<dbReference type="AlphaFoldDB" id="A0A2T3HRY9"/>
<keyword evidence="1" id="KW-0472">Membrane</keyword>
<comment type="caution">
    <text evidence="2">The sequence shown here is derived from an EMBL/GenBank/DDBJ whole genome shotgun (WGS) entry which is preliminary data.</text>
</comment>
<proteinExistence type="predicted"/>
<organism evidence="2 3">
    <name type="scientific">Pedobacter yulinensis</name>
    <dbReference type="NCBI Taxonomy" id="2126353"/>
    <lineage>
        <taxon>Bacteria</taxon>
        <taxon>Pseudomonadati</taxon>
        <taxon>Bacteroidota</taxon>
        <taxon>Sphingobacteriia</taxon>
        <taxon>Sphingobacteriales</taxon>
        <taxon>Sphingobacteriaceae</taxon>
        <taxon>Pedobacter</taxon>
    </lineage>
</organism>
<feature type="transmembrane region" description="Helical" evidence="1">
    <location>
        <begin position="31"/>
        <end position="47"/>
    </location>
</feature>
<dbReference type="InterPro" id="IPR045938">
    <property type="entry name" value="DUF6358"/>
</dbReference>
<evidence type="ECO:0000313" key="3">
    <source>
        <dbReference type="Proteomes" id="UP000240912"/>
    </source>
</evidence>
<keyword evidence="1" id="KW-0812">Transmembrane</keyword>
<protein>
    <submittedName>
        <fullName evidence="2">Uncharacterized protein</fullName>
    </submittedName>
</protein>